<gene>
    <name evidence="4" type="ORF">SYV04_42210</name>
</gene>
<feature type="compositionally biased region" description="Low complexity" evidence="1">
    <location>
        <begin position="950"/>
        <end position="966"/>
    </location>
</feature>
<keyword evidence="2" id="KW-0472">Membrane</keyword>
<keyword evidence="2" id="KW-1133">Transmembrane helix</keyword>
<dbReference type="PANTHER" id="PTHR36153:SF1">
    <property type="entry name" value="TYPE VI SECRETION SYSTEM COMPONENT TSSM1"/>
    <property type="match status" value="1"/>
</dbReference>
<reference evidence="4 5" key="1">
    <citation type="submission" date="2023-12" db="EMBL/GenBank/DDBJ databases">
        <title>the genome sequence of Hyalangium sp. s54d21.</title>
        <authorList>
            <person name="Zhang X."/>
        </authorList>
    </citation>
    <scope>NUCLEOTIDE SEQUENCE [LARGE SCALE GENOMIC DNA]</scope>
    <source>
        <strain evidence="5">s54d21</strain>
    </source>
</reference>
<keyword evidence="5" id="KW-1185">Reference proteome</keyword>
<dbReference type="InterPro" id="IPR053156">
    <property type="entry name" value="T6SS_TssM-like"/>
</dbReference>
<evidence type="ECO:0000313" key="4">
    <source>
        <dbReference type="EMBL" id="MDY7233077.1"/>
    </source>
</evidence>
<dbReference type="Proteomes" id="UP001291309">
    <property type="component" value="Unassembled WGS sequence"/>
</dbReference>
<proteinExistence type="predicted"/>
<evidence type="ECO:0000259" key="3">
    <source>
        <dbReference type="Pfam" id="PF21070"/>
    </source>
</evidence>
<dbReference type="PANTHER" id="PTHR36153">
    <property type="entry name" value="INNER MEMBRANE PROTEIN-RELATED"/>
    <property type="match status" value="1"/>
</dbReference>
<feature type="domain" description="Type VI secretion system component TssM1 helical" evidence="3">
    <location>
        <begin position="1048"/>
        <end position="1143"/>
    </location>
</feature>
<evidence type="ECO:0000256" key="1">
    <source>
        <dbReference type="SAM" id="MobiDB-lite"/>
    </source>
</evidence>
<keyword evidence="2" id="KW-0812">Transmembrane</keyword>
<comment type="caution">
    <text evidence="4">The sequence shown here is derived from an EMBL/GenBank/DDBJ whole genome shotgun (WGS) entry which is preliminary data.</text>
</comment>
<accession>A0ABU5HIU1</accession>
<dbReference type="EMBL" id="JAXIVS010000027">
    <property type="protein sequence ID" value="MDY7233077.1"/>
    <property type="molecule type" value="Genomic_DNA"/>
</dbReference>
<evidence type="ECO:0000313" key="5">
    <source>
        <dbReference type="Proteomes" id="UP001291309"/>
    </source>
</evidence>
<name>A0ABU5HIU1_9BACT</name>
<feature type="transmembrane region" description="Helical" evidence="2">
    <location>
        <begin position="15"/>
        <end position="34"/>
    </location>
</feature>
<dbReference type="InterPro" id="IPR048677">
    <property type="entry name" value="TssM1_hel"/>
</dbReference>
<sequence length="1282" mass="144217">MGALQNIWTAVRPHLGWILLVLGILLVVVLALTAKKWRPKLQKWLKGLKGGAATEGEALHPRRLVGTYKRFLRALPWRYRSAVVDFPAVVVLGPAGSGKAELIGLEVDWQRQKRQFMPSYEEDPLVKIYLGPESVVQKISSSLLGNITPEAEEALRKLWKESIGRNKRALAVIVLDANWLRERPPDEIREFTHLLRGKLNLISDVCKAPVETRVCLTHMDTLPGFADFAKLLRGHGVSLDMEVPAGGEERRLADHLKRLEEHLALGLTALPVEAFERLEAFYSGLGKAFEGLIRFVSGLREGGSLSFPPNLTRVYLSTLSPESRAMGSLAVQTEKKVQQLQSHYRWVHLRRCAIILALGCLPVLAAYVNFYRVLGNAWDRVNHFEQMAERLKEEGIKPEGELVDREAAGAMVAMEKVWASSRYWPPLRKSFQDDQRQLRAKLAGIIREAYLQPLFEHCREVCASCNEVPGCSAQPKCKNKQAKDTEYYHYAEDCRPEQMLYMQAILNASRGDALGDFILGSLDSSEHGKWNWAQEALELHHQANRGSDQNNWMDRLGVVDAIAGIYVINSDKPWDAEDPENPAEGDWYKWPYQNLTFKDQIAPWWRHFDRLKAWLEEEELDLEEWERLQAERAELLVLLESAQYYSEGELQLERLNASPTSVKQGHLAGVKETLRALAWMRENHEALQAVLALEEEAGEALYASHEMSDAQLLTQANGLFVPKAGDVVFEISAPDFDTFDLSTMTVSERLLDKLELQVKQSERLAFDQPRGDSAEGTVVPVGGAVGEDGEVVEGVGVPSGPLVSRKQFDTEIKPLVDEFTQRLDKSNLTPEKAATQETFLLGKMKGFSQNYSQSLFAAFRGYKFEAPAGTLRAELGALSQPSSNLADMLRDVSDRASIGPLDSRFYEPLRKAIEPFKPIVQLMAPDKDGKTPAFDEYRLLVSQLHGELAGSKPASKAPAAKAPAGKAETEKAEAGAVTEEAPGAQLAELLSPLGRVALAMSLEEEGSYLAKVDVWLEQQGILGEFRVPFRKPFLDVRERGMEEVNAVVREQWNTRYKRFLEPLVKRYPFDPNAQQEIDPSDLEVLRRKDGEFWQFIDQVLSPLLVERGSEWALRRPLRKLLAPPPRMLSTLEQMARLSRTLWDEQGKPVPLALQVRPLPLPRLTAPGDFVTRSYFKCGGASAFGFNQSPTWQDFPLNWWDQRTASLGVELGSPKREGKRYRTVEMARSSWSCFRLLELGTLTEEQNMVWALPGPDGDTSAQLMEVSFGLRGKPWAAFRRDAK</sequence>
<feature type="transmembrane region" description="Helical" evidence="2">
    <location>
        <begin position="352"/>
        <end position="371"/>
    </location>
</feature>
<dbReference type="RefSeq" id="WP_321551789.1">
    <property type="nucleotide sequence ID" value="NZ_JAXIVS010000027.1"/>
</dbReference>
<evidence type="ECO:0000256" key="2">
    <source>
        <dbReference type="SAM" id="Phobius"/>
    </source>
</evidence>
<feature type="region of interest" description="Disordered" evidence="1">
    <location>
        <begin position="950"/>
        <end position="979"/>
    </location>
</feature>
<protein>
    <submittedName>
        <fullName evidence="4">Type VI secretion IcmF C-terminal domain-containing protein</fullName>
    </submittedName>
</protein>
<organism evidence="4 5">
    <name type="scientific">Hyalangium rubrum</name>
    <dbReference type="NCBI Taxonomy" id="3103134"/>
    <lineage>
        <taxon>Bacteria</taxon>
        <taxon>Pseudomonadati</taxon>
        <taxon>Myxococcota</taxon>
        <taxon>Myxococcia</taxon>
        <taxon>Myxococcales</taxon>
        <taxon>Cystobacterineae</taxon>
        <taxon>Archangiaceae</taxon>
        <taxon>Hyalangium</taxon>
    </lineage>
</organism>
<dbReference type="Pfam" id="PF21070">
    <property type="entry name" value="IcmF_helical"/>
    <property type="match status" value="1"/>
</dbReference>